<dbReference type="InterPro" id="IPR050624">
    <property type="entry name" value="HTH-type_Tx_Regulator"/>
</dbReference>
<evidence type="ECO:0000313" key="7">
    <source>
        <dbReference type="Proteomes" id="UP000008721"/>
    </source>
</evidence>
<accession>E4U3V0</accession>
<sequence length="198" mass="22814">MAYHHKNLKESLVETAFEIVDKEGLKVLTLRELSIRLNISRSAIYRHYDNKEALILDVMDKGYKQLNLVLAPILQDKTHSIAKRFEMMLGEYLNIAMEQPNLYRLLFGNKYHKEYEKSHGHKDENHLMGLHPLISLLVDAQETEGIVLENPMLQLTIIWASVHGLALFLVDGNLLIKSNKEAINEYLKNVLLKVLKGL</sequence>
<keyword evidence="7" id="KW-1185">Reference proteome</keyword>
<gene>
    <name evidence="6" type="ordered locus">Sulku_2716</name>
</gene>
<dbReference type="Proteomes" id="UP000008721">
    <property type="component" value="Plasmid pSULKU02"/>
</dbReference>
<dbReference type="HOGENOM" id="CLU_069356_40_0_7"/>
<dbReference type="KEGG" id="sku:Sulku_2716"/>
<reference evidence="6 7" key="1">
    <citation type="journal article" date="2012" name="Stand. Genomic Sci.">
        <title>Complete genome sequence of the sulfur compounds oxidizing chemolithoautotroph Sulfuricurvum kujiense type strain (YK-1(T)).</title>
        <authorList>
            <person name="Han C."/>
            <person name="Kotsyurbenko O."/>
            <person name="Chertkov O."/>
            <person name="Held B."/>
            <person name="Lapidus A."/>
            <person name="Nolan M."/>
            <person name="Lucas S."/>
            <person name="Hammon N."/>
            <person name="Deshpande S."/>
            <person name="Cheng J.F."/>
            <person name="Tapia R."/>
            <person name="Goodwin L.A."/>
            <person name="Pitluck S."/>
            <person name="Liolios K."/>
            <person name="Pagani I."/>
            <person name="Ivanova N."/>
            <person name="Mavromatis K."/>
            <person name="Mikhailova N."/>
            <person name="Pati A."/>
            <person name="Chen A."/>
            <person name="Palaniappan K."/>
            <person name="Land M."/>
            <person name="Hauser L."/>
            <person name="Chang Y.J."/>
            <person name="Jeffries C.D."/>
            <person name="Brambilla E.M."/>
            <person name="Rohde M."/>
            <person name="Spring S."/>
            <person name="Sikorski J."/>
            <person name="Goker M."/>
            <person name="Woyke T."/>
            <person name="Bristow J."/>
            <person name="Eisen J.A."/>
            <person name="Markowitz V."/>
            <person name="Hugenholtz P."/>
            <person name="Kyrpides N.C."/>
            <person name="Klenk H.P."/>
            <person name="Detter J.C."/>
        </authorList>
    </citation>
    <scope>NUCLEOTIDE SEQUENCE [LARGE SCALE GENOMIC DNA]</scope>
    <source>
        <strain evidence="7">ATCC BAA-921 / DSM 16994 / JCM 11577 / YK-1</strain>
    </source>
</reference>
<dbReference type="PANTHER" id="PTHR43479">
    <property type="entry name" value="ACREF/ENVCD OPERON REPRESSOR-RELATED"/>
    <property type="match status" value="1"/>
</dbReference>
<dbReference type="EMBL" id="CP002357">
    <property type="protein sequence ID" value="ADR35366.1"/>
    <property type="molecule type" value="Genomic_DNA"/>
</dbReference>
<feature type="domain" description="HTH tetR-type" evidence="5">
    <location>
        <begin position="6"/>
        <end position="66"/>
    </location>
</feature>
<dbReference type="PRINTS" id="PR00455">
    <property type="entry name" value="HTHTETR"/>
</dbReference>
<dbReference type="Pfam" id="PF13305">
    <property type="entry name" value="TetR_C_33"/>
    <property type="match status" value="1"/>
</dbReference>
<keyword evidence="1" id="KW-0805">Transcription regulation</keyword>
<keyword evidence="3" id="KW-0804">Transcription</keyword>
<dbReference type="RefSeq" id="WP_013449978.1">
    <property type="nucleotide sequence ID" value="NC_014755.1"/>
</dbReference>
<evidence type="ECO:0000256" key="2">
    <source>
        <dbReference type="ARBA" id="ARBA00023125"/>
    </source>
</evidence>
<dbReference type="Pfam" id="PF00440">
    <property type="entry name" value="TetR_N"/>
    <property type="match status" value="1"/>
</dbReference>
<name>E4U3V0_SULKY</name>
<feature type="DNA-binding region" description="H-T-H motif" evidence="4">
    <location>
        <begin position="29"/>
        <end position="48"/>
    </location>
</feature>
<dbReference type="Gene3D" id="1.10.357.10">
    <property type="entry name" value="Tetracycline Repressor, domain 2"/>
    <property type="match status" value="1"/>
</dbReference>
<evidence type="ECO:0000259" key="5">
    <source>
        <dbReference type="PROSITE" id="PS50977"/>
    </source>
</evidence>
<evidence type="ECO:0000256" key="4">
    <source>
        <dbReference type="PROSITE-ProRule" id="PRU00335"/>
    </source>
</evidence>
<evidence type="ECO:0000256" key="3">
    <source>
        <dbReference type="ARBA" id="ARBA00023163"/>
    </source>
</evidence>
<dbReference type="InterPro" id="IPR036271">
    <property type="entry name" value="Tet_transcr_reg_TetR-rel_C_sf"/>
</dbReference>
<dbReference type="InterPro" id="IPR025996">
    <property type="entry name" value="MT1864/Rv1816-like_C"/>
</dbReference>
<evidence type="ECO:0000313" key="6">
    <source>
        <dbReference type="EMBL" id="ADR35366.1"/>
    </source>
</evidence>
<proteinExistence type="predicted"/>
<dbReference type="SUPFAM" id="SSF48498">
    <property type="entry name" value="Tetracyclin repressor-like, C-terminal domain"/>
    <property type="match status" value="1"/>
</dbReference>
<keyword evidence="2 4" id="KW-0238">DNA-binding</keyword>
<keyword evidence="6" id="KW-0614">Plasmid</keyword>
<dbReference type="GO" id="GO:0003677">
    <property type="term" value="F:DNA binding"/>
    <property type="evidence" value="ECO:0007669"/>
    <property type="project" value="UniProtKB-UniRule"/>
</dbReference>
<organism evidence="6 7">
    <name type="scientific">Sulfuricurvum kujiense (strain ATCC BAA-921 / DSM 16994 / JCM 11577 / YK-1)</name>
    <dbReference type="NCBI Taxonomy" id="709032"/>
    <lineage>
        <taxon>Bacteria</taxon>
        <taxon>Pseudomonadati</taxon>
        <taxon>Campylobacterota</taxon>
        <taxon>Epsilonproteobacteria</taxon>
        <taxon>Campylobacterales</taxon>
        <taxon>Sulfurimonadaceae</taxon>
        <taxon>Sulfuricurvum</taxon>
    </lineage>
</organism>
<evidence type="ECO:0000256" key="1">
    <source>
        <dbReference type="ARBA" id="ARBA00023015"/>
    </source>
</evidence>
<dbReference type="AlphaFoldDB" id="E4U3V0"/>
<dbReference type="PROSITE" id="PS50977">
    <property type="entry name" value="HTH_TETR_2"/>
    <property type="match status" value="1"/>
</dbReference>
<dbReference type="PANTHER" id="PTHR43479:SF11">
    <property type="entry name" value="ACREF_ENVCD OPERON REPRESSOR-RELATED"/>
    <property type="match status" value="1"/>
</dbReference>
<protein>
    <submittedName>
        <fullName evidence="6">Regulatory protein TetR</fullName>
    </submittedName>
</protein>
<dbReference type="InterPro" id="IPR009057">
    <property type="entry name" value="Homeodomain-like_sf"/>
</dbReference>
<dbReference type="SUPFAM" id="SSF46689">
    <property type="entry name" value="Homeodomain-like"/>
    <property type="match status" value="1"/>
</dbReference>
<dbReference type="InterPro" id="IPR001647">
    <property type="entry name" value="HTH_TetR"/>
</dbReference>
<dbReference type="OrthoDB" id="9793734at2"/>
<geneLocation type="plasmid" evidence="6 7">
    <name>pSULKU02</name>
</geneLocation>